<name>A0A166CLZ2_9EURY</name>
<dbReference type="Proteomes" id="UP000077275">
    <property type="component" value="Unassembled WGS sequence"/>
</dbReference>
<dbReference type="STRING" id="47311.MBCUT_19930"/>
<evidence type="ECO:0000313" key="3">
    <source>
        <dbReference type="Proteomes" id="UP000077275"/>
    </source>
</evidence>
<dbReference type="SUPFAM" id="SSF52540">
    <property type="entry name" value="P-loop containing nucleoside triphosphate hydrolases"/>
    <property type="match status" value="1"/>
</dbReference>
<evidence type="ECO:0000313" key="2">
    <source>
        <dbReference type="EMBL" id="KZX14650.1"/>
    </source>
</evidence>
<organism evidence="2 3">
    <name type="scientific">Methanobrevibacter cuticularis</name>
    <dbReference type="NCBI Taxonomy" id="47311"/>
    <lineage>
        <taxon>Archaea</taxon>
        <taxon>Methanobacteriati</taxon>
        <taxon>Methanobacteriota</taxon>
        <taxon>Methanomada group</taxon>
        <taxon>Methanobacteria</taxon>
        <taxon>Methanobacteriales</taxon>
        <taxon>Methanobacteriaceae</taxon>
        <taxon>Methanobrevibacter</taxon>
    </lineage>
</organism>
<dbReference type="InterPro" id="IPR012547">
    <property type="entry name" value="PDDEXK_9"/>
</dbReference>
<evidence type="ECO:0000259" key="1">
    <source>
        <dbReference type="Pfam" id="PF09820"/>
    </source>
</evidence>
<comment type="caution">
    <text evidence="2">The sequence shown here is derived from an EMBL/GenBank/DDBJ whole genome shotgun (WGS) entry which is preliminary data.</text>
</comment>
<sequence>MYKLVTEGTRYFLSRPRRFGKSLLINTIDELFKGNEKLFEGLYIHDKWDWEETNPVMHIDFLNMDFATSEELKISLEDFIRDAADKNNVQINKRTLSGMFSELIEKISEKTNKRVVVLIDEYDKPIIDNISKKEVMDGNQEVLRSFYNVLKGADEHIKFIFITGVSKFANMSIFSSLNSLKDITLHKDFTTICGYTHQELRECFKEHIGHLKEKFGLDFDEMVEKIDYWYDGYSWDGENRVYAPYSTLELFDYEKFSNYWFETATPELLVSTLKNSKDYKEVLKPVIAKESRFKTFNFDDIDPIAIFFQTGYLTIVEEMIINDIIHYKLEFPNFEVESSLLDHLIDLNLSEEKIYERREKIISYIENCDNDNLQKQLGAFLARIPNRIHIEREHYYQSVFLAWLDALGFETEGESPTNIGFSDMILKEDDFVAIAEFKFSKMKKISMFQS</sequence>
<feature type="domain" description="AAA-ATPase-like" evidence="1">
    <location>
        <begin position="2"/>
        <end position="174"/>
    </location>
</feature>
<dbReference type="OrthoDB" id="74831at2157"/>
<dbReference type="Pfam" id="PF09820">
    <property type="entry name" value="AAA-ATPase_like"/>
    <property type="match status" value="1"/>
</dbReference>
<dbReference type="PATRIC" id="fig|47311.3.peg.2176"/>
<dbReference type="AlphaFoldDB" id="A0A166CLZ2"/>
<dbReference type="InterPro" id="IPR018631">
    <property type="entry name" value="AAA-ATPase-like_dom"/>
</dbReference>
<gene>
    <name evidence="2" type="ORF">MBCUT_19930</name>
</gene>
<dbReference type="PANTHER" id="PTHR34825">
    <property type="entry name" value="CONSERVED PROTEIN, WITH A WEAK D-GALACTARATE DEHYDRATASE/ALTRONATE HYDROLASE DOMAIN"/>
    <property type="match status" value="1"/>
</dbReference>
<protein>
    <submittedName>
        <fullName evidence="2">Putative AAA-ATPase</fullName>
    </submittedName>
</protein>
<dbReference type="EMBL" id="LWMW01000157">
    <property type="protein sequence ID" value="KZX14650.1"/>
    <property type="molecule type" value="Genomic_DNA"/>
</dbReference>
<dbReference type="Gene3D" id="3.40.50.300">
    <property type="entry name" value="P-loop containing nucleotide triphosphate hydrolases"/>
    <property type="match status" value="1"/>
</dbReference>
<keyword evidence="3" id="KW-1185">Reference proteome</keyword>
<proteinExistence type="predicted"/>
<dbReference type="PANTHER" id="PTHR34825:SF1">
    <property type="entry name" value="AAA-ATPASE-LIKE DOMAIN-CONTAINING PROTEIN"/>
    <property type="match status" value="1"/>
</dbReference>
<dbReference type="InterPro" id="IPR027417">
    <property type="entry name" value="P-loop_NTPase"/>
</dbReference>
<accession>A0A166CLZ2</accession>
<reference evidence="2 3" key="1">
    <citation type="submission" date="2016-04" db="EMBL/GenBank/DDBJ databases">
        <title>Genome sequence of Methanobrevibacter cuticularis DSM 11139.</title>
        <authorList>
            <person name="Poehlein A."/>
            <person name="Seedorf H."/>
            <person name="Daniel R."/>
        </authorList>
    </citation>
    <scope>NUCLEOTIDE SEQUENCE [LARGE SCALE GENOMIC DNA]</scope>
    <source>
        <strain evidence="2 3">DSM 11139</strain>
    </source>
</reference>
<dbReference type="Pfam" id="PF08011">
    <property type="entry name" value="PDDEXK_9"/>
    <property type="match status" value="1"/>
</dbReference>